<protein>
    <recommendedName>
        <fullName evidence="3">Protein kinase domain-containing protein</fullName>
    </recommendedName>
</protein>
<keyword evidence="2" id="KW-1185">Reference proteome</keyword>
<gene>
    <name evidence="1" type="ORF">BDV28DRAFT_148951</name>
</gene>
<evidence type="ECO:0000313" key="1">
    <source>
        <dbReference type="EMBL" id="KAE8352489.1"/>
    </source>
</evidence>
<dbReference type="EMBL" id="ML739128">
    <property type="protein sequence ID" value="KAE8352489.1"/>
    <property type="molecule type" value="Genomic_DNA"/>
</dbReference>
<dbReference type="Gene3D" id="1.10.510.10">
    <property type="entry name" value="Transferase(Phosphotransferase) domain 1"/>
    <property type="match status" value="1"/>
</dbReference>
<evidence type="ECO:0000313" key="2">
    <source>
        <dbReference type="Proteomes" id="UP000327118"/>
    </source>
</evidence>
<sequence length="492" mass="54775">METAHNLLARVIPELRFIGGTTEASVSNEILCASYMHHWASFETEVRDAHQHIDLSGIISQTDPQEGEFFLTGSELGLTGRFNQNVCEAVAKALSVTELRGMRFGDIQAAVSSTDCIPGVALMSFPNADNPIPAKSSLVAVGELKTFWTVRLEDHPVNGAPYHRVALEHPIGQVVSYMRTYSLRFGFLSTYKATVFIRRTADYRFELSKPFRYDARNPTLRECFLSFTSIAARDRTYIEGPDVHDALLRSRSAPGAQASPRPSPLRNHIAYLPSTTTIRSASVPATGSNLAAFQITPNAMLIGANGTADYLVTCIRDISRPKSRKSIFECDYNGIRCIAKCWTLEDYESFLNETYVYDKLFDKRPGGYDVFAGIVLYGEVICSSVFPSGYIMLLRQVGGEPLLHVWNTISNQDKTLVKDHCRKAIEHLRSVQIWVGDAGQHNVLFDMKTKKVTMIDFEVAGICAEDHLNEFDVPEMLDIFGPVIHSERIVGG</sequence>
<dbReference type="OrthoDB" id="2156052at2759"/>
<dbReference type="Proteomes" id="UP000327118">
    <property type="component" value="Unassembled WGS sequence"/>
</dbReference>
<accession>A0A5N6Z727</accession>
<dbReference type="AlphaFoldDB" id="A0A5N6Z727"/>
<proteinExistence type="predicted"/>
<name>A0A5N6Z727_9EURO</name>
<organism evidence="1 2">
    <name type="scientific">Aspergillus coremiiformis</name>
    <dbReference type="NCBI Taxonomy" id="138285"/>
    <lineage>
        <taxon>Eukaryota</taxon>
        <taxon>Fungi</taxon>
        <taxon>Dikarya</taxon>
        <taxon>Ascomycota</taxon>
        <taxon>Pezizomycotina</taxon>
        <taxon>Eurotiomycetes</taxon>
        <taxon>Eurotiomycetidae</taxon>
        <taxon>Eurotiales</taxon>
        <taxon>Aspergillaceae</taxon>
        <taxon>Aspergillus</taxon>
        <taxon>Aspergillus subgen. Circumdati</taxon>
    </lineage>
</organism>
<evidence type="ECO:0008006" key="3">
    <source>
        <dbReference type="Google" id="ProtNLM"/>
    </source>
</evidence>
<reference evidence="2" key="1">
    <citation type="submission" date="2019-04" db="EMBL/GenBank/DDBJ databases">
        <title>Friends and foes A comparative genomics studyof 23 Aspergillus species from section Flavi.</title>
        <authorList>
            <consortium name="DOE Joint Genome Institute"/>
            <person name="Kjaerbolling I."/>
            <person name="Vesth T."/>
            <person name="Frisvad J.C."/>
            <person name="Nybo J.L."/>
            <person name="Theobald S."/>
            <person name="Kildgaard S."/>
            <person name="Isbrandt T."/>
            <person name="Kuo A."/>
            <person name="Sato A."/>
            <person name="Lyhne E.K."/>
            <person name="Kogle M.E."/>
            <person name="Wiebenga A."/>
            <person name="Kun R.S."/>
            <person name="Lubbers R.J."/>
            <person name="Makela M.R."/>
            <person name="Barry K."/>
            <person name="Chovatia M."/>
            <person name="Clum A."/>
            <person name="Daum C."/>
            <person name="Haridas S."/>
            <person name="He G."/>
            <person name="LaButti K."/>
            <person name="Lipzen A."/>
            <person name="Mondo S."/>
            <person name="Riley R."/>
            <person name="Salamov A."/>
            <person name="Simmons B.A."/>
            <person name="Magnuson J.K."/>
            <person name="Henrissat B."/>
            <person name="Mortensen U.H."/>
            <person name="Larsen T.O."/>
            <person name="Devries R.P."/>
            <person name="Grigoriev I.V."/>
            <person name="Machida M."/>
            <person name="Baker S.E."/>
            <person name="Andersen M.R."/>
        </authorList>
    </citation>
    <scope>NUCLEOTIDE SEQUENCE [LARGE SCALE GENOMIC DNA]</scope>
    <source>
        <strain evidence="2">CBS 553.77</strain>
    </source>
</reference>